<feature type="compositionally biased region" description="Basic and acidic residues" evidence="1">
    <location>
        <begin position="84"/>
        <end position="93"/>
    </location>
</feature>
<reference evidence="2 3" key="1">
    <citation type="submission" date="2021-05" db="EMBL/GenBank/DDBJ databases">
        <title>Genome Assembly of Synthetic Allotetraploid Brassica napus Reveals Homoeologous Exchanges between Subgenomes.</title>
        <authorList>
            <person name="Davis J.T."/>
        </authorList>
    </citation>
    <scope>NUCLEOTIDE SEQUENCE [LARGE SCALE GENOMIC DNA]</scope>
    <source>
        <strain evidence="3">cv. Da-Ae</strain>
        <tissue evidence="2">Seedling</tissue>
    </source>
</reference>
<evidence type="ECO:0008006" key="4">
    <source>
        <dbReference type="Google" id="ProtNLM"/>
    </source>
</evidence>
<protein>
    <recommendedName>
        <fullName evidence="4">Retrotransposon gag domain-containing protein</fullName>
    </recommendedName>
</protein>
<sequence>MVRHETTNEDRGKTIKFSPEELSEVEILSGRKGSKGAISFHTRAGTSSTPSKAEKDIPVRSCGLAHEFNYGFSGGPWPNRAVGRERGHRRTDGGGDWNVRPIGAAPRDSHPNCGDYRNSEGLMEGGYYETREDRSNIFERRCVKAAKIEFPPFDGTTDAMEWLQKCDDFFADQRIFSDDTKVRQATFVLTGQAYHWIINLRRLVTHRLGWGEHTGTVDEYCNSLGKEIEYLHPETIFETIEYARDNEYKIDNDKRTRTFGGHLAPITKTLDDEWIEEDELEISINAMNGEQNERTFQVQANIMTGRGWVLLDTGSTHHFIKSSLVEKLGIPMHQKPGRFVALPNGGWLNALGRVIWDGPNKTVEFNHGSTLVIWHGEAEERGKTNISLHALGCDSEGLEHWFSDEEEVFTTPGTSI</sequence>
<gene>
    <name evidence="2" type="ORF">HID58_076159</name>
</gene>
<feature type="region of interest" description="Disordered" evidence="1">
    <location>
        <begin position="84"/>
        <end position="114"/>
    </location>
</feature>
<proteinExistence type="predicted"/>
<dbReference type="EMBL" id="JAGKQM010000017">
    <property type="protein sequence ID" value="KAH0869137.1"/>
    <property type="molecule type" value="Genomic_DNA"/>
</dbReference>
<organism evidence="2 3">
    <name type="scientific">Brassica napus</name>
    <name type="common">Rape</name>
    <dbReference type="NCBI Taxonomy" id="3708"/>
    <lineage>
        <taxon>Eukaryota</taxon>
        <taxon>Viridiplantae</taxon>
        <taxon>Streptophyta</taxon>
        <taxon>Embryophyta</taxon>
        <taxon>Tracheophyta</taxon>
        <taxon>Spermatophyta</taxon>
        <taxon>Magnoliopsida</taxon>
        <taxon>eudicotyledons</taxon>
        <taxon>Gunneridae</taxon>
        <taxon>Pentapetalae</taxon>
        <taxon>rosids</taxon>
        <taxon>malvids</taxon>
        <taxon>Brassicales</taxon>
        <taxon>Brassicaceae</taxon>
        <taxon>Brassiceae</taxon>
        <taxon>Brassica</taxon>
    </lineage>
</organism>
<accession>A0ABQ7YM04</accession>
<comment type="caution">
    <text evidence="2">The sequence shown here is derived from an EMBL/GenBank/DDBJ whole genome shotgun (WGS) entry which is preliminary data.</text>
</comment>
<evidence type="ECO:0000313" key="2">
    <source>
        <dbReference type="EMBL" id="KAH0869137.1"/>
    </source>
</evidence>
<evidence type="ECO:0000256" key="1">
    <source>
        <dbReference type="SAM" id="MobiDB-lite"/>
    </source>
</evidence>
<feature type="region of interest" description="Disordered" evidence="1">
    <location>
        <begin position="36"/>
        <end position="56"/>
    </location>
</feature>
<name>A0ABQ7YM04_BRANA</name>
<dbReference type="CDD" id="cd00303">
    <property type="entry name" value="retropepsin_like"/>
    <property type="match status" value="1"/>
</dbReference>
<keyword evidence="3" id="KW-1185">Reference proteome</keyword>
<evidence type="ECO:0000313" key="3">
    <source>
        <dbReference type="Proteomes" id="UP000824890"/>
    </source>
</evidence>
<dbReference type="Proteomes" id="UP000824890">
    <property type="component" value="Unassembled WGS sequence"/>
</dbReference>